<keyword evidence="2" id="KW-1185">Reference proteome</keyword>
<name>A0A8T0WG67_PANVG</name>
<sequence>MSASPSSFGCVQGRVDCSHARLRWPLVRPLVTTAPMPNLAWHLYKPFVAALRPLQHRCPLTRRGSCARARTRRSSPVVELARRIWRQIKAEAELTAFGSGGGARGVRRWRRRKWSWQPALEAELTAVGGRGGGRGGRWWWRSSWWPVVEAEEELASRVEGAGEARGRR</sequence>
<evidence type="ECO:0000313" key="1">
    <source>
        <dbReference type="EMBL" id="KAG2643643.1"/>
    </source>
</evidence>
<dbReference type="Proteomes" id="UP000823388">
    <property type="component" value="Chromosome 2K"/>
</dbReference>
<organism evidence="1 2">
    <name type="scientific">Panicum virgatum</name>
    <name type="common">Blackwell switchgrass</name>
    <dbReference type="NCBI Taxonomy" id="38727"/>
    <lineage>
        <taxon>Eukaryota</taxon>
        <taxon>Viridiplantae</taxon>
        <taxon>Streptophyta</taxon>
        <taxon>Embryophyta</taxon>
        <taxon>Tracheophyta</taxon>
        <taxon>Spermatophyta</taxon>
        <taxon>Magnoliopsida</taxon>
        <taxon>Liliopsida</taxon>
        <taxon>Poales</taxon>
        <taxon>Poaceae</taxon>
        <taxon>PACMAD clade</taxon>
        <taxon>Panicoideae</taxon>
        <taxon>Panicodae</taxon>
        <taxon>Paniceae</taxon>
        <taxon>Panicinae</taxon>
        <taxon>Panicum</taxon>
        <taxon>Panicum sect. Hiantes</taxon>
    </lineage>
</organism>
<dbReference type="AlphaFoldDB" id="A0A8T0WG67"/>
<reference evidence="1" key="1">
    <citation type="submission" date="2020-05" db="EMBL/GenBank/DDBJ databases">
        <title>WGS assembly of Panicum virgatum.</title>
        <authorList>
            <person name="Lovell J.T."/>
            <person name="Jenkins J."/>
            <person name="Shu S."/>
            <person name="Juenger T.E."/>
            <person name="Schmutz J."/>
        </authorList>
    </citation>
    <scope>NUCLEOTIDE SEQUENCE</scope>
    <source>
        <strain evidence="1">AP13</strain>
    </source>
</reference>
<comment type="caution">
    <text evidence="1">The sequence shown here is derived from an EMBL/GenBank/DDBJ whole genome shotgun (WGS) entry which is preliminary data.</text>
</comment>
<dbReference type="EMBL" id="CM029039">
    <property type="protein sequence ID" value="KAG2643643.1"/>
    <property type="molecule type" value="Genomic_DNA"/>
</dbReference>
<evidence type="ECO:0000313" key="2">
    <source>
        <dbReference type="Proteomes" id="UP000823388"/>
    </source>
</evidence>
<gene>
    <name evidence="1" type="ORF">PVAP13_2KG347808</name>
</gene>
<protein>
    <submittedName>
        <fullName evidence="1">Uncharacterized protein</fullName>
    </submittedName>
</protein>
<proteinExistence type="predicted"/>
<accession>A0A8T0WG67</accession>